<accession>A0ACC2FNB5</accession>
<gene>
    <name evidence="1" type="ORF">DPEC_G00266410</name>
</gene>
<dbReference type="EMBL" id="CM055751">
    <property type="protein sequence ID" value="KAJ7992857.1"/>
    <property type="molecule type" value="Genomic_DNA"/>
</dbReference>
<evidence type="ECO:0000313" key="2">
    <source>
        <dbReference type="Proteomes" id="UP001157502"/>
    </source>
</evidence>
<keyword evidence="2" id="KW-1185">Reference proteome</keyword>
<protein>
    <submittedName>
        <fullName evidence="1">Uncharacterized protein</fullName>
    </submittedName>
</protein>
<sequence length="325" mass="36755">MADLPAERLQVAPPFTYVGVDVFGPWEVAFRRTRGGQANSKSWAVMFSCLCTRAVHIEVIETMSTSSFINALRRFFAIRGPAKQIRSDCGTNFVGACHELQMEKSSFSPESVQKYFKEQSCVWVFNPPHASHMGGAWERMIGMARRILDCMLLEHKSRLTHEVLTTLMAEVTAVMNARPLVPVSSDPDSPLILSPAMLLTQKTGTPPPPPGNFGGTNLFKEEWKQVQSLAEIFWRRWRREYLDTLQIRHKWQDVRPCLKEGDVVLLKDNSVNRNEWPMAIVTKALPGQDKLVRKVEVKVVKDGTPKVYSRPISEVVLLLSQEAGF</sequence>
<reference evidence="1" key="1">
    <citation type="submission" date="2021-05" db="EMBL/GenBank/DDBJ databases">
        <authorList>
            <person name="Pan Q."/>
            <person name="Jouanno E."/>
            <person name="Zahm M."/>
            <person name="Klopp C."/>
            <person name="Cabau C."/>
            <person name="Louis A."/>
            <person name="Berthelot C."/>
            <person name="Parey E."/>
            <person name="Roest Crollius H."/>
            <person name="Montfort J."/>
            <person name="Robinson-Rechavi M."/>
            <person name="Bouchez O."/>
            <person name="Lampietro C."/>
            <person name="Lopez Roques C."/>
            <person name="Donnadieu C."/>
            <person name="Postlethwait J."/>
            <person name="Bobe J."/>
            <person name="Dillon D."/>
            <person name="Chandos A."/>
            <person name="von Hippel F."/>
            <person name="Guiguen Y."/>
        </authorList>
    </citation>
    <scope>NUCLEOTIDE SEQUENCE</scope>
    <source>
        <strain evidence="1">YG-Jan2019</strain>
    </source>
</reference>
<dbReference type="Proteomes" id="UP001157502">
    <property type="component" value="Chromosome 24"/>
</dbReference>
<name>A0ACC2FNB5_DALPE</name>
<comment type="caution">
    <text evidence="1">The sequence shown here is derived from an EMBL/GenBank/DDBJ whole genome shotgun (WGS) entry which is preliminary data.</text>
</comment>
<proteinExistence type="predicted"/>
<evidence type="ECO:0000313" key="1">
    <source>
        <dbReference type="EMBL" id="KAJ7992857.1"/>
    </source>
</evidence>
<organism evidence="1 2">
    <name type="scientific">Dallia pectoralis</name>
    <name type="common">Alaska blackfish</name>
    <dbReference type="NCBI Taxonomy" id="75939"/>
    <lineage>
        <taxon>Eukaryota</taxon>
        <taxon>Metazoa</taxon>
        <taxon>Chordata</taxon>
        <taxon>Craniata</taxon>
        <taxon>Vertebrata</taxon>
        <taxon>Euteleostomi</taxon>
        <taxon>Actinopterygii</taxon>
        <taxon>Neopterygii</taxon>
        <taxon>Teleostei</taxon>
        <taxon>Protacanthopterygii</taxon>
        <taxon>Esociformes</taxon>
        <taxon>Umbridae</taxon>
        <taxon>Dallia</taxon>
    </lineage>
</organism>